<sequence>FGYRANVTVRQQRSTANQTEEERTAANEQRRQRMAQMRAERCAARLEEARLRVRQSSAASDLLPLEENERMRVAERRPQETEDQRRTGLSA</sequence>
<organism evidence="2 3">
    <name type="scientific">Onchocerca ochengi</name>
    <name type="common">Filarial nematode worm</name>
    <dbReference type="NCBI Taxonomy" id="42157"/>
    <lineage>
        <taxon>Eukaryota</taxon>
        <taxon>Metazoa</taxon>
        <taxon>Ecdysozoa</taxon>
        <taxon>Nematoda</taxon>
        <taxon>Chromadorea</taxon>
        <taxon>Rhabditida</taxon>
        <taxon>Spirurina</taxon>
        <taxon>Spiruromorpha</taxon>
        <taxon>Filarioidea</taxon>
        <taxon>Onchocercidae</taxon>
        <taxon>Onchocerca</taxon>
    </lineage>
</organism>
<dbReference type="Proteomes" id="UP000271087">
    <property type="component" value="Unassembled WGS sequence"/>
</dbReference>
<feature type="non-terminal residue" evidence="2">
    <location>
        <position position="1"/>
    </location>
</feature>
<dbReference type="EMBL" id="UYRW01015964">
    <property type="protein sequence ID" value="VDN02656.1"/>
    <property type="molecule type" value="Genomic_DNA"/>
</dbReference>
<accession>A0A3P7N930</accession>
<dbReference type="AlphaFoldDB" id="A0A3P7N930"/>
<gene>
    <name evidence="2" type="ORF">NOO_LOCUS13517</name>
</gene>
<feature type="region of interest" description="Disordered" evidence="1">
    <location>
        <begin position="53"/>
        <end position="91"/>
    </location>
</feature>
<reference evidence="2 3" key="1">
    <citation type="submission" date="2018-08" db="EMBL/GenBank/DDBJ databases">
        <authorList>
            <person name="Laetsch R D."/>
            <person name="Stevens L."/>
            <person name="Kumar S."/>
            <person name="Blaxter L. M."/>
        </authorList>
    </citation>
    <scope>NUCLEOTIDE SEQUENCE [LARGE SCALE GENOMIC DNA]</scope>
</reference>
<protein>
    <submittedName>
        <fullName evidence="2">Uncharacterized protein</fullName>
    </submittedName>
</protein>
<evidence type="ECO:0000313" key="3">
    <source>
        <dbReference type="Proteomes" id="UP000271087"/>
    </source>
</evidence>
<name>A0A3P7N930_ONCOC</name>
<evidence type="ECO:0000256" key="1">
    <source>
        <dbReference type="SAM" id="MobiDB-lite"/>
    </source>
</evidence>
<feature type="compositionally biased region" description="Basic and acidic residues" evidence="1">
    <location>
        <begin position="67"/>
        <end position="91"/>
    </location>
</feature>
<feature type="compositionally biased region" description="Polar residues" evidence="1">
    <location>
        <begin position="8"/>
        <end position="18"/>
    </location>
</feature>
<keyword evidence="3" id="KW-1185">Reference proteome</keyword>
<proteinExistence type="predicted"/>
<evidence type="ECO:0000313" key="2">
    <source>
        <dbReference type="EMBL" id="VDN02656.1"/>
    </source>
</evidence>
<feature type="compositionally biased region" description="Basic and acidic residues" evidence="1">
    <location>
        <begin position="20"/>
        <end position="31"/>
    </location>
</feature>
<feature type="region of interest" description="Disordered" evidence="1">
    <location>
        <begin position="1"/>
        <end position="38"/>
    </location>
</feature>